<feature type="domain" description="AMP-dependent synthetase/ligase" evidence="6">
    <location>
        <begin position="53"/>
        <end position="370"/>
    </location>
</feature>
<evidence type="ECO:0000259" key="6">
    <source>
        <dbReference type="Pfam" id="PF00501"/>
    </source>
</evidence>
<keyword evidence="5" id="KW-0812">Transmembrane</keyword>
<feature type="transmembrane region" description="Helical" evidence="5">
    <location>
        <begin position="113"/>
        <end position="133"/>
    </location>
</feature>
<dbReference type="Pfam" id="PF00501">
    <property type="entry name" value="AMP-binding"/>
    <property type="match status" value="1"/>
</dbReference>
<dbReference type="Gene3D" id="3.30.300.30">
    <property type="match status" value="1"/>
</dbReference>
<accession>A0ABW8N3Z6</accession>
<feature type="domain" description="AMP-binding enzyme C-terminal" evidence="7">
    <location>
        <begin position="447"/>
        <end position="524"/>
    </location>
</feature>
<dbReference type="InterPro" id="IPR000873">
    <property type="entry name" value="AMP-dep_synth/lig_dom"/>
</dbReference>
<keyword evidence="2 8" id="KW-0436">Ligase</keyword>
<dbReference type="EMBL" id="JBIYEW010000003">
    <property type="protein sequence ID" value="MFK4637564.1"/>
    <property type="molecule type" value="Genomic_DNA"/>
</dbReference>
<dbReference type="InterPro" id="IPR051087">
    <property type="entry name" value="Mitochondrial_ACSM"/>
</dbReference>
<evidence type="ECO:0000313" key="8">
    <source>
        <dbReference type="EMBL" id="MFK4637564.1"/>
    </source>
</evidence>
<name>A0ABW8N3Z6_9MICC</name>
<gene>
    <name evidence="8" type="ORF">ABIA52_000453</name>
</gene>
<dbReference type="InterPro" id="IPR042099">
    <property type="entry name" value="ANL_N_sf"/>
</dbReference>
<evidence type="ECO:0000313" key="9">
    <source>
        <dbReference type="Proteomes" id="UP001620520"/>
    </source>
</evidence>
<dbReference type="PANTHER" id="PTHR43605:SF10">
    <property type="entry name" value="ACYL-COA SYNTHETASE MEDIUM CHAIN FAMILY MEMBER 3"/>
    <property type="match status" value="1"/>
</dbReference>
<keyword evidence="5" id="KW-0472">Membrane</keyword>
<dbReference type="InterPro" id="IPR045851">
    <property type="entry name" value="AMP-bd_C_sf"/>
</dbReference>
<dbReference type="EC" id="6.2.1.1" evidence="8"/>
<evidence type="ECO:0000256" key="1">
    <source>
        <dbReference type="ARBA" id="ARBA00006432"/>
    </source>
</evidence>
<dbReference type="RefSeq" id="WP_404593411.1">
    <property type="nucleotide sequence ID" value="NZ_JBIYEW010000003.1"/>
</dbReference>
<sequence length="540" mass="58605">MKREPHQPERTEEDIALAADAPWLSIPEVVAHVDELKRIYSDPLLDVASVLCDRYPAENTAFVLVDSDVNATRLSYGQLQDESKRLAASLHARGVRAGDRVAVLMGKRRELPISLLAIWRIGAVYVPLFTAFAGPAVEMRARDAKAVLIITEPGQRHKAEGLGIDVLETGTDFDALASGESLFEPNVAVGGEAPIIQIYTSGTTGTPKAVGVPARAIASFISYMHYGLDVLESDVHWNAADPGWAYGLYFGIVGPLAIGRANILLQAGFSAELTEKVIEQLGVTNFAAAPTVYRSLKANGTSLKSPLRRASSAGEPLTPDVTSWAPEALGCAVRDQFGQTEHGMVIVNAWHPVLQSEPKPGAMGQALPGYVAGTVGRHITLSVKESPLMWFTGYVDAPDKTRERFTPDGSWYDTGDVGRHNDGDFFFASRDDDVILAAGYRIGPFDIESIIAQHADVAEVAVVGRPDELRGEVVEAFVVLTDGSAGTDELRVSLQQMVRNQYGAHAYPRRIHFVGELPKTPSGKVQRFLLRRPDYVQITR</sequence>
<keyword evidence="9" id="KW-1185">Reference proteome</keyword>
<dbReference type="PANTHER" id="PTHR43605">
    <property type="entry name" value="ACYL-COENZYME A SYNTHETASE"/>
    <property type="match status" value="1"/>
</dbReference>
<keyword evidence="3" id="KW-0547">Nucleotide-binding</keyword>
<evidence type="ECO:0000256" key="2">
    <source>
        <dbReference type="ARBA" id="ARBA00022598"/>
    </source>
</evidence>
<dbReference type="InterPro" id="IPR025110">
    <property type="entry name" value="AMP-bd_C"/>
</dbReference>
<keyword evidence="4" id="KW-0067">ATP-binding</keyword>
<evidence type="ECO:0000256" key="4">
    <source>
        <dbReference type="ARBA" id="ARBA00022840"/>
    </source>
</evidence>
<comment type="caution">
    <text evidence="8">The sequence shown here is derived from an EMBL/GenBank/DDBJ whole genome shotgun (WGS) entry which is preliminary data.</text>
</comment>
<organism evidence="8 9">
    <name type="scientific">Paenarthrobacter histidinolovorans</name>
    <dbReference type="NCBI Taxonomy" id="43664"/>
    <lineage>
        <taxon>Bacteria</taxon>
        <taxon>Bacillati</taxon>
        <taxon>Actinomycetota</taxon>
        <taxon>Actinomycetes</taxon>
        <taxon>Micrococcales</taxon>
        <taxon>Micrococcaceae</taxon>
        <taxon>Paenarthrobacter</taxon>
    </lineage>
</organism>
<keyword evidence="5" id="KW-1133">Transmembrane helix</keyword>
<dbReference type="Proteomes" id="UP001620520">
    <property type="component" value="Unassembled WGS sequence"/>
</dbReference>
<dbReference type="Gene3D" id="3.40.50.12780">
    <property type="entry name" value="N-terminal domain of ligase-like"/>
    <property type="match status" value="1"/>
</dbReference>
<evidence type="ECO:0000259" key="7">
    <source>
        <dbReference type="Pfam" id="PF13193"/>
    </source>
</evidence>
<dbReference type="SUPFAM" id="SSF56801">
    <property type="entry name" value="Acetyl-CoA synthetase-like"/>
    <property type="match status" value="1"/>
</dbReference>
<dbReference type="GO" id="GO:0003987">
    <property type="term" value="F:acetate-CoA ligase activity"/>
    <property type="evidence" value="ECO:0007669"/>
    <property type="project" value="UniProtKB-EC"/>
</dbReference>
<reference evidence="8 9" key="1">
    <citation type="submission" date="2024-10" db="EMBL/GenBank/DDBJ databases">
        <title>Novel secondary metabolite-producing bacteria for plant disease control.</title>
        <authorList>
            <person name="Chevrette M."/>
        </authorList>
    </citation>
    <scope>NUCLEOTIDE SEQUENCE [LARGE SCALE GENOMIC DNA]</scope>
    <source>
        <strain evidence="8 9">J30 TE3557</strain>
    </source>
</reference>
<comment type="similarity">
    <text evidence="1">Belongs to the ATP-dependent AMP-binding enzyme family.</text>
</comment>
<evidence type="ECO:0000256" key="5">
    <source>
        <dbReference type="SAM" id="Phobius"/>
    </source>
</evidence>
<dbReference type="Pfam" id="PF13193">
    <property type="entry name" value="AMP-binding_C"/>
    <property type="match status" value="1"/>
</dbReference>
<proteinExistence type="inferred from homology"/>
<evidence type="ECO:0000256" key="3">
    <source>
        <dbReference type="ARBA" id="ARBA00022741"/>
    </source>
</evidence>
<protein>
    <submittedName>
        <fullName evidence="8">Acetyl-CoA synthetase</fullName>
        <ecNumber evidence="8">6.2.1.1</ecNumber>
    </submittedName>
</protein>